<dbReference type="CDD" id="cd00559">
    <property type="entry name" value="Cyanase_C"/>
    <property type="match status" value="1"/>
</dbReference>
<dbReference type="SUPFAM" id="SSF47413">
    <property type="entry name" value="lambda repressor-like DNA-binding domains"/>
    <property type="match status" value="1"/>
</dbReference>
<feature type="domain" description="Cyanate lyase C-terminal" evidence="6">
    <location>
        <begin position="79"/>
        <end position="152"/>
    </location>
</feature>
<comment type="function">
    <text evidence="4">Transcriptional coactivator that stimulates GCN4-dependent transcriptional activity by bridging the DNA-binding region of GCN4 and TBP (SPT15), thereby recruiting TBP to GCN4-bound promoters. Involved in induction of the ribosome quality control (RQC) pathway; a pathway that degrades nascent peptide chains during problematic translation. Required to prevent stalled ribosomes from frameshifting.</text>
</comment>
<protein>
    <recommendedName>
        <fullName evidence="5">Cyanate hydratase</fullName>
        <shortName evidence="5">Cyanase</shortName>
        <ecNumber evidence="5">4.2.1.104</ecNumber>
    </recommendedName>
    <alternativeName>
        <fullName evidence="5">Cyanate hydrolase</fullName>
    </alternativeName>
    <alternativeName>
        <fullName evidence="5">Cyanate lyase</fullName>
    </alternativeName>
</protein>
<dbReference type="HAMAP" id="MF_00535">
    <property type="entry name" value="Cyanate_hydrat"/>
    <property type="match status" value="1"/>
</dbReference>
<dbReference type="InterPro" id="IPR001387">
    <property type="entry name" value="Cro/C1-type_HTH"/>
</dbReference>
<dbReference type="CDD" id="cd00093">
    <property type="entry name" value="HTH_XRE"/>
    <property type="match status" value="1"/>
</dbReference>
<feature type="active site" evidence="5">
    <location>
        <position position="92"/>
    </location>
</feature>
<dbReference type="GO" id="GO:0003677">
    <property type="term" value="F:DNA binding"/>
    <property type="evidence" value="ECO:0007669"/>
    <property type="project" value="InterPro"/>
</dbReference>
<evidence type="ECO:0000259" key="6">
    <source>
        <dbReference type="SMART" id="SM01116"/>
    </source>
</evidence>
<dbReference type="eggNOG" id="ENOG502S3I5">
    <property type="taxonomic scope" value="Eukaryota"/>
</dbReference>
<keyword evidence="3 5" id="KW-0456">Lyase</keyword>
<comment type="function">
    <text evidence="1 5">Catalyzes the reaction of cyanate with bicarbonate to produce ammonia and carbon dioxide.</text>
</comment>
<dbReference type="InterPro" id="IPR008076">
    <property type="entry name" value="Cyanase"/>
</dbReference>
<organism evidence="7 8">
    <name type="scientific">Pyronema omphalodes (strain CBS 100304)</name>
    <name type="common">Pyronema confluens</name>
    <dbReference type="NCBI Taxonomy" id="1076935"/>
    <lineage>
        <taxon>Eukaryota</taxon>
        <taxon>Fungi</taxon>
        <taxon>Dikarya</taxon>
        <taxon>Ascomycota</taxon>
        <taxon>Pezizomycotina</taxon>
        <taxon>Pezizomycetes</taxon>
        <taxon>Pezizales</taxon>
        <taxon>Pyronemataceae</taxon>
        <taxon>Pyronema</taxon>
    </lineage>
</organism>
<dbReference type="EMBL" id="HF935419">
    <property type="protein sequence ID" value="CCX08560.1"/>
    <property type="molecule type" value="Genomic_DNA"/>
</dbReference>
<dbReference type="NCBIfam" id="TIGR00673">
    <property type="entry name" value="cynS"/>
    <property type="match status" value="1"/>
</dbReference>
<feature type="active site" evidence="5">
    <location>
        <position position="118"/>
    </location>
</feature>
<evidence type="ECO:0000256" key="2">
    <source>
        <dbReference type="ARBA" id="ARBA00009802"/>
    </source>
</evidence>
<evidence type="ECO:0000256" key="5">
    <source>
        <dbReference type="HAMAP-Rule" id="MF_03139"/>
    </source>
</evidence>
<dbReference type="Gene3D" id="1.10.260.40">
    <property type="entry name" value="lambda repressor-like DNA-binding domains"/>
    <property type="match status" value="1"/>
</dbReference>
<dbReference type="Gene3D" id="3.30.1160.10">
    <property type="entry name" value="Cyanate lyase, C-terminal domain"/>
    <property type="match status" value="1"/>
</dbReference>
<evidence type="ECO:0000256" key="3">
    <source>
        <dbReference type="ARBA" id="ARBA00023239"/>
    </source>
</evidence>
<sequence length="152" mass="16686">MSAPSPAITSTLFAAKKASTLSFAQLGEKLGRDEVAVAALFYGQARASAEDVTALSQALGVSEETIRAELCDTFPNRGHLTEMPPREPLIYRLYEIVQNYGMAYKAVMNEKFGDGIMSAIAFSTKVEKEVDEQGNAWAIITLRGKWLPFSRF</sequence>
<dbReference type="OrthoDB" id="10019422at2759"/>
<dbReference type="PANTHER" id="PTHR34186">
    <property type="entry name" value="CYANATE HYDRATASE"/>
    <property type="match status" value="1"/>
</dbReference>
<gene>
    <name evidence="5" type="primary">cyn1</name>
    <name evidence="7" type="ORF">PCON_08153</name>
</gene>
<name>U4LD83_PYROM</name>
<evidence type="ECO:0000256" key="1">
    <source>
        <dbReference type="ARBA" id="ARBA00003561"/>
    </source>
</evidence>
<dbReference type="InterPro" id="IPR003712">
    <property type="entry name" value="Cyanate_lyase_C"/>
</dbReference>
<proteinExistence type="inferred from homology"/>
<evidence type="ECO:0000313" key="7">
    <source>
        <dbReference type="EMBL" id="CCX08560.1"/>
    </source>
</evidence>
<dbReference type="InterPro" id="IPR010982">
    <property type="entry name" value="Lambda_DNA-bd_dom_sf"/>
</dbReference>
<dbReference type="InterPro" id="IPR036581">
    <property type="entry name" value="Cyanate_lyase_C_sf"/>
</dbReference>
<dbReference type="Proteomes" id="UP000018144">
    <property type="component" value="Unassembled WGS sequence"/>
</dbReference>
<dbReference type="PIRSF" id="PIRSF001263">
    <property type="entry name" value="Cyanate_hydratas"/>
    <property type="match status" value="1"/>
</dbReference>
<comment type="catalytic activity">
    <reaction evidence="5">
        <text>cyanate + hydrogencarbonate + 3 H(+) = NH4(+) + 2 CO2</text>
        <dbReference type="Rhea" id="RHEA:11120"/>
        <dbReference type="ChEBI" id="CHEBI:15378"/>
        <dbReference type="ChEBI" id="CHEBI:16526"/>
        <dbReference type="ChEBI" id="CHEBI:17544"/>
        <dbReference type="ChEBI" id="CHEBI:28938"/>
        <dbReference type="ChEBI" id="CHEBI:29195"/>
        <dbReference type="EC" id="4.2.1.104"/>
    </reaction>
</comment>
<evidence type="ECO:0000256" key="4">
    <source>
        <dbReference type="ARBA" id="ARBA00035107"/>
    </source>
</evidence>
<evidence type="ECO:0000313" key="8">
    <source>
        <dbReference type="Proteomes" id="UP000018144"/>
    </source>
</evidence>
<keyword evidence="8" id="KW-1185">Reference proteome</keyword>
<dbReference type="PRINTS" id="PR01693">
    <property type="entry name" value="CYANASE"/>
</dbReference>
<accession>U4LD83</accession>
<reference evidence="7 8" key="1">
    <citation type="journal article" date="2013" name="PLoS Genet.">
        <title>The genome and development-dependent transcriptomes of Pyronema confluens: a window into fungal evolution.</title>
        <authorList>
            <person name="Traeger S."/>
            <person name="Altegoer F."/>
            <person name="Freitag M."/>
            <person name="Gabaldon T."/>
            <person name="Kempken F."/>
            <person name="Kumar A."/>
            <person name="Marcet-Houben M."/>
            <person name="Poggeler S."/>
            <person name="Stajich J.E."/>
            <person name="Nowrousian M."/>
        </authorList>
    </citation>
    <scope>NUCLEOTIDE SEQUENCE [LARGE SCALE GENOMIC DNA]</scope>
    <source>
        <strain evidence="8">CBS 100304</strain>
        <tissue evidence="7">Vegetative mycelium</tissue>
    </source>
</reference>
<feature type="active site" evidence="5">
    <location>
        <position position="95"/>
    </location>
</feature>
<dbReference type="SUPFAM" id="SSF55234">
    <property type="entry name" value="Cyanase C-terminal domain"/>
    <property type="match status" value="1"/>
</dbReference>
<comment type="similarity">
    <text evidence="2">Belongs to the MBF1 family.</text>
</comment>
<dbReference type="EC" id="4.2.1.104" evidence="5"/>
<dbReference type="GO" id="GO:0008824">
    <property type="term" value="F:cyanate hydratase activity"/>
    <property type="evidence" value="ECO:0007669"/>
    <property type="project" value="UniProtKB-UniRule"/>
</dbReference>
<dbReference type="SMART" id="SM01116">
    <property type="entry name" value="Cyanate_lyase"/>
    <property type="match status" value="1"/>
</dbReference>
<dbReference type="OMA" id="YELVMIN"/>
<comment type="similarity">
    <text evidence="5">Belongs to the cyanase family.</text>
</comment>
<dbReference type="PANTHER" id="PTHR34186:SF2">
    <property type="entry name" value="CYANATE HYDRATASE"/>
    <property type="match status" value="1"/>
</dbReference>
<dbReference type="Pfam" id="PF02560">
    <property type="entry name" value="Cyanate_lyase"/>
    <property type="match status" value="1"/>
</dbReference>
<dbReference type="STRING" id="1076935.U4LD83"/>
<dbReference type="AlphaFoldDB" id="U4LD83"/>